<comment type="caution">
    <text evidence="2">The sequence shown here is derived from an EMBL/GenBank/DDBJ whole genome shotgun (WGS) entry which is preliminary data.</text>
</comment>
<dbReference type="AlphaFoldDB" id="A0AAW1WJ57"/>
<accession>A0AAW1WJ57</accession>
<reference evidence="2 3" key="1">
    <citation type="journal article" date="2023" name="G3 (Bethesda)">
        <title>A chromosome-length genome assembly and annotation of blackberry (Rubus argutus, cv. 'Hillquist').</title>
        <authorList>
            <person name="Bruna T."/>
            <person name="Aryal R."/>
            <person name="Dudchenko O."/>
            <person name="Sargent D.J."/>
            <person name="Mead D."/>
            <person name="Buti M."/>
            <person name="Cavallini A."/>
            <person name="Hytonen T."/>
            <person name="Andres J."/>
            <person name="Pham M."/>
            <person name="Weisz D."/>
            <person name="Mascagni F."/>
            <person name="Usai G."/>
            <person name="Natali L."/>
            <person name="Bassil N."/>
            <person name="Fernandez G.E."/>
            <person name="Lomsadze A."/>
            <person name="Armour M."/>
            <person name="Olukolu B."/>
            <person name="Poorten T."/>
            <person name="Britton C."/>
            <person name="Davik J."/>
            <person name="Ashrafi H."/>
            <person name="Aiden E.L."/>
            <person name="Borodovsky M."/>
            <person name="Worthington M."/>
        </authorList>
    </citation>
    <scope>NUCLEOTIDE SEQUENCE [LARGE SCALE GENOMIC DNA]</scope>
    <source>
        <strain evidence="2">PI 553951</strain>
    </source>
</reference>
<protein>
    <submittedName>
        <fullName evidence="2">Uncharacterized protein</fullName>
    </submittedName>
</protein>
<feature type="transmembrane region" description="Helical" evidence="1">
    <location>
        <begin position="155"/>
        <end position="174"/>
    </location>
</feature>
<evidence type="ECO:0000313" key="2">
    <source>
        <dbReference type="EMBL" id="KAK9923974.1"/>
    </source>
</evidence>
<evidence type="ECO:0000256" key="1">
    <source>
        <dbReference type="SAM" id="Phobius"/>
    </source>
</evidence>
<dbReference type="EMBL" id="JBEDUW010000006">
    <property type="protein sequence ID" value="KAK9923974.1"/>
    <property type="molecule type" value="Genomic_DNA"/>
</dbReference>
<keyword evidence="1" id="KW-0472">Membrane</keyword>
<proteinExistence type="predicted"/>
<sequence>MAIAPGILFPLIVFLYSLFLYLIPMLLLCISALFANLIQALCFVCIWPISKNTYRKIKRVVKELDWLVLVFLIDWWARIKSDLQRLKGFPQPSWLSFCQERTGFVPGELLAAQRLPVPSNVSSPRTKDALLDKPIAEQTFGDIELQAIGRPLKSFLVVISWACLFVFGTLKLNFIDWSTLVVLSAALLSGRMLAPLGRRVLSEMQRSIEASLRNISWSEHVVPILIGRFNRSSSRLG</sequence>
<name>A0AAW1WJ57_RUBAR</name>
<evidence type="ECO:0000313" key="3">
    <source>
        <dbReference type="Proteomes" id="UP001457282"/>
    </source>
</evidence>
<keyword evidence="3" id="KW-1185">Reference proteome</keyword>
<keyword evidence="1" id="KW-0812">Transmembrane</keyword>
<keyword evidence="1" id="KW-1133">Transmembrane helix</keyword>
<feature type="transmembrane region" description="Helical" evidence="1">
    <location>
        <begin position="7"/>
        <end position="24"/>
    </location>
</feature>
<gene>
    <name evidence="2" type="ORF">M0R45_032366</name>
</gene>
<feature type="transmembrane region" description="Helical" evidence="1">
    <location>
        <begin position="30"/>
        <end position="49"/>
    </location>
</feature>
<dbReference type="Proteomes" id="UP001457282">
    <property type="component" value="Unassembled WGS sequence"/>
</dbReference>
<organism evidence="2 3">
    <name type="scientific">Rubus argutus</name>
    <name type="common">Southern blackberry</name>
    <dbReference type="NCBI Taxonomy" id="59490"/>
    <lineage>
        <taxon>Eukaryota</taxon>
        <taxon>Viridiplantae</taxon>
        <taxon>Streptophyta</taxon>
        <taxon>Embryophyta</taxon>
        <taxon>Tracheophyta</taxon>
        <taxon>Spermatophyta</taxon>
        <taxon>Magnoliopsida</taxon>
        <taxon>eudicotyledons</taxon>
        <taxon>Gunneridae</taxon>
        <taxon>Pentapetalae</taxon>
        <taxon>rosids</taxon>
        <taxon>fabids</taxon>
        <taxon>Rosales</taxon>
        <taxon>Rosaceae</taxon>
        <taxon>Rosoideae</taxon>
        <taxon>Rosoideae incertae sedis</taxon>
        <taxon>Rubus</taxon>
    </lineage>
</organism>